<keyword evidence="17" id="KW-1185">Reference proteome</keyword>
<keyword evidence="7" id="KW-0833">Ubl conjugation pathway</keyword>
<evidence type="ECO:0000313" key="16">
    <source>
        <dbReference type="EMBL" id="EFJ20096.1"/>
    </source>
</evidence>
<keyword evidence="3" id="KW-0808">Transferase</keyword>
<dbReference type="InParanoid" id="D8S5Q1"/>
<comment type="similarity">
    <text evidence="11">Belongs to the RING-type zinc finger family. ATL subfamily.</text>
</comment>
<protein>
    <recommendedName>
        <fullName evidence="15">RING-type domain-containing protein</fullName>
    </recommendedName>
</protein>
<dbReference type="PANTHER" id="PTHR45768">
    <property type="entry name" value="E3 UBIQUITIN-PROTEIN LIGASE RNF13-LIKE"/>
    <property type="match status" value="1"/>
</dbReference>
<dbReference type="eggNOG" id="KOG0800">
    <property type="taxonomic scope" value="Eukaryota"/>
</dbReference>
<evidence type="ECO:0000259" key="15">
    <source>
        <dbReference type="PROSITE" id="PS50089"/>
    </source>
</evidence>
<dbReference type="PROSITE" id="PS50089">
    <property type="entry name" value="ZF_RING_2"/>
    <property type="match status" value="1"/>
</dbReference>
<dbReference type="Gene3D" id="3.30.40.10">
    <property type="entry name" value="Zinc/RING finger domain, C3HC4 (zinc finger)"/>
    <property type="match status" value="1"/>
</dbReference>
<organism evidence="17">
    <name type="scientific">Selaginella moellendorffii</name>
    <name type="common">Spikemoss</name>
    <dbReference type="NCBI Taxonomy" id="88036"/>
    <lineage>
        <taxon>Eukaryota</taxon>
        <taxon>Viridiplantae</taxon>
        <taxon>Streptophyta</taxon>
        <taxon>Embryophyta</taxon>
        <taxon>Tracheophyta</taxon>
        <taxon>Lycopodiopsida</taxon>
        <taxon>Selaginellales</taxon>
        <taxon>Selaginellaceae</taxon>
        <taxon>Selaginella</taxon>
    </lineage>
</organism>
<keyword evidence="14" id="KW-0732">Signal</keyword>
<evidence type="ECO:0000256" key="14">
    <source>
        <dbReference type="SAM" id="SignalP"/>
    </source>
</evidence>
<name>D8S5Q1_SELML</name>
<dbReference type="InterPro" id="IPR001841">
    <property type="entry name" value="Znf_RING"/>
</dbReference>
<gene>
    <name evidence="16" type="ORF">SELMODRAFT_109459</name>
</gene>
<evidence type="ECO:0000313" key="17">
    <source>
        <dbReference type="Proteomes" id="UP000001514"/>
    </source>
</evidence>
<evidence type="ECO:0000256" key="2">
    <source>
        <dbReference type="ARBA" id="ARBA00004906"/>
    </source>
</evidence>
<feature type="domain" description="RING-type" evidence="15">
    <location>
        <begin position="65"/>
        <end position="108"/>
    </location>
</feature>
<evidence type="ECO:0000256" key="11">
    <source>
        <dbReference type="ARBA" id="ARBA00024209"/>
    </source>
</evidence>
<keyword evidence="5" id="KW-0479">Metal-binding</keyword>
<evidence type="ECO:0000256" key="13">
    <source>
        <dbReference type="SAM" id="MobiDB-lite"/>
    </source>
</evidence>
<dbReference type="PANTHER" id="PTHR45768:SF18">
    <property type="entry name" value="RING-H2 FINGER PROTEIN ATL47-RELATED"/>
    <property type="match status" value="1"/>
</dbReference>
<feature type="signal peptide" evidence="14">
    <location>
        <begin position="1"/>
        <end position="18"/>
    </location>
</feature>
<accession>D8S5Q1</accession>
<feature type="region of interest" description="Disordered" evidence="13">
    <location>
        <begin position="15"/>
        <end position="40"/>
    </location>
</feature>
<keyword evidence="6 12" id="KW-0863">Zinc-finger</keyword>
<feature type="compositionally biased region" description="Low complexity" evidence="13">
    <location>
        <begin position="15"/>
        <end position="30"/>
    </location>
</feature>
<evidence type="ECO:0000256" key="10">
    <source>
        <dbReference type="ARBA" id="ARBA00023136"/>
    </source>
</evidence>
<sequence length="140" mass="15334">MILLALRLWLCKCSPSRSSSPNPSSSTSSDGSKKKAGDGLDKEDINKFALVDFQALASSKYEKTCTVCLCEFTSKDVAIRLLPGCNHSFHPACIEMWLFSHTSCPICRKSLLPLAMVAKSSSSSTQDHAQEEHHRGEEVV</sequence>
<keyword evidence="9" id="KW-1133">Transmembrane helix</keyword>
<dbReference type="InterPro" id="IPR013083">
    <property type="entry name" value="Znf_RING/FYVE/PHD"/>
</dbReference>
<evidence type="ECO:0000256" key="6">
    <source>
        <dbReference type="ARBA" id="ARBA00022771"/>
    </source>
</evidence>
<evidence type="ECO:0000256" key="12">
    <source>
        <dbReference type="PROSITE-ProRule" id="PRU00175"/>
    </source>
</evidence>
<keyword evidence="4" id="KW-0812">Transmembrane</keyword>
<dbReference type="GO" id="GO:0016740">
    <property type="term" value="F:transferase activity"/>
    <property type="evidence" value="ECO:0007669"/>
    <property type="project" value="UniProtKB-KW"/>
</dbReference>
<feature type="chain" id="PRO_5003122431" description="RING-type domain-containing protein" evidence="14">
    <location>
        <begin position="19"/>
        <end position="140"/>
    </location>
</feature>
<comment type="pathway">
    <text evidence="2">Protein modification; protein ubiquitination.</text>
</comment>
<dbReference type="Gramene" id="EFJ20096">
    <property type="protein sequence ID" value="EFJ20096"/>
    <property type="gene ID" value="SELMODRAFT_109459"/>
</dbReference>
<dbReference type="EMBL" id="GL377603">
    <property type="protein sequence ID" value="EFJ20096.1"/>
    <property type="molecule type" value="Genomic_DNA"/>
</dbReference>
<dbReference type="AlphaFoldDB" id="D8S5Q1"/>
<comment type="subcellular location">
    <subcellularLocation>
        <location evidence="1">Membrane</location>
        <topology evidence="1">Single-pass membrane protein</topology>
    </subcellularLocation>
</comment>
<dbReference type="GO" id="GO:0008270">
    <property type="term" value="F:zinc ion binding"/>
    <property type="evidence" value="ECO:0007669"/>
    <property type="project" value="UniProtKB-KW"/>
</dbReference>
<evidence type="ECO:0000256" key="5">
    <source>
        <dbReference type="ARBA" id="ARBA00022723"/>
    </source>
</evidence>
<evidence type="ECO:0000256" key="3">
    <source>
        <dbReference type="ARBA" id="ARBA00022679"/>
    </source>
</evidence>
<reference evidence="16 17" key="1">
    <citation type="journal article" date="2011" name="Science">
        <title>The Selaginella genome identifies genetic changes associated with the evolution of vascular plants.</title>
        <authorList>
            <person name="Banks J.A."/>
            <person name="Nishiyama T."/>
            <person name="Hasebe M."/>
            <person name="Bowman J.L."/>
            <person name="Gribskov M."/>
            <person name="dePamphilis C."/>
            <person name="Albert V.A."/>
            <person name="Aono N."/>
            <person name="Aoyama T."/>
            <person name="Ambrose B.A."/>
            <person name="Ashton N.W."/>
            <person name="Axtell M.J."/>
            <person name="Barker E."/>
            <person name="Barker M.S."/>
            <person name="Bennetzen J.L."/>
            <person name="Bonawitz N.D."/>
            <person name="Chapple C."/>
            <person name="Cheng C."/>
            <person name="Correa L.G."/>
            <person name="Dacre M."/>
            <person name="DeBarry J."/>
            <person name="Dreyer I."/>
            <person name="Elias M."/>
            <person name="Engstrom E.M."/>
            <person name="Estelle M."/>
            <person name="Feng L."/>
            <person name="Finet C."/>
            <person name="Floyd S.K."/>
            <person name="Frommer W.B."/>
            <person name="Fujita T."/>
            <person name="Gramzow L."/>
            <person name="Gutensohn M."/>
            <person name="Harholt J."/>
            <person name="Hattori M."/>
            <person name="Heyl A."/>
            <person name="Hirai T."/>
            <person name="Hiwatashi Y."/>
            <person name="Ishikawa M."/>
            <person name="Iwata M."/>
            <person name="Karol K.G."/>
            <person name="Koehler B."/>
            <person name="Kolukisaoglu U."/>
            <person name="Kubo M."/>
            <person name="Kurata T."/>
            <person name="Lalonde S."/>
            <person name="Li K."/>
            <person name="Li Y."/>
            <person name="Litt A."/>
            <person name="Lyons E."/>
            <person name="Manning G."/>
            <person name="Maruyama T."/>
            <person name="Michael T.P."/>
            <person name="Mikami K."/>
            <person name="Miyazaki S."/>
            <person name="Morinaga S."/>
            <person name="Murata T."/>
            <person name="Mueller-Roeber B."/>
            <person name="Nelson D.R."/>
            <person name="Obara M."/>
            <person name="Oguri Y."/>
            <person name="Olmstead R.G."/>
            <person name="Onodera N."/>
            <person name="Petersen B.L."/>
            <person name="Pils B."/>
            <person name="Prigge M."/>
            <person name="Rensing S.A."/>
            <person name="Riano-Pachon D.M."/>
            <person name="Roberts A.W."/>
            <person name="Sato Y."/>
            <person name="Scheller H.V."/>
            <person name="Schulz B."/>
            <person name="Schulz C."/>
            <person name="Shakirov E.V."/>
            <person name="Shibagaki N."/>
            <person name="Shinohara N."/>
            <person name="Shippen D.E."/>
            <person name="Soerensen I."/>
            <person name="Sotooka R."/>
            <person name="Sugimoto N."/>
            <person name="Sugita M."/>
            <person name="Sumikawa N."/>
            <person name="Tanurdzic M."/>
            <person name="Theissen G."/>
            <person name="Ulvskov P."/>
            <person name="Wakazuki S."/>
            <person name="Weng J.K."/>
            <person name="Willats W.W."/>
            <person name="Wipf D."/>
            <person name="Wolf P.G."/>
            <person name="Yang L."/>
            <person name="Zimmer A.D."/>
            <person name="Zhu Q."/>
            <person name="Mitros T."/>
            <person name="Hellsten U."/>
            <person name="Loque D."/>
            <person name="Otillar R."/>
            <person name="Salamov A."/>
            <person name="Schmutz J."/>
            <person name="Shapiro H."/>
            <person name="Lindquist E."/>
            <person name="Lucas S."/>
            <person name="Rokhsar D."/>
            <person name="Grigoriev I.V."/>
        </authorList>
    </citation>
    <scope>NUCLEOTIDE SEQUENCE [LARGE SCALE GENOMIC DNA]</scope>
</reference>
<dbReference type="Proteomes" id="UP000001514">
    <property type="component" value="Unassembled WGS sequence"/>
</dbReference>
<dbReference type="GO" id="GO:0016020">
    <property type="term" value="C:membrane"/>
    <property type="evidence" value="ECO:0007669"/>
    <property type="project" value="UniProtKB-SubCell"/>
</dbReference>
<dbReference type="Pfam" id="PF13639">
    <property type="entry name" value="zf-RING_2"/>
    <property type="match status" value="1"/>
</dbReference>
<keyword evidence="8" id="KW-0862">Zinc</keyword>
<proteinExistence type="inferred from homology"/>
<keyword evidence="10" id="KW-0472">Membrane</keyword>
<evidence type="ECO:0000256" key="9">
    <source>
        <dbReference type="ARBA" id="ARBA00022989"/>
    </source>
</evidence>
<evidence type="ECO:0000256" key="4">
    <source>
        <dbReference type="ARBA" id="ARBA00022692"/>
    </source>
</evidence>
<dbReference type="SMART" id="SM00184">
    <property type="entry name" value="RING"/>
    <property type="match status" value="1"/>
</dbReference>
<dbReference type="KEGG" id="smo:SELMODRAFT_109459"/>
<evidence type="ECO:0000256" key="7">
    <source>
        <dbReference type="ARBA" id="ARBA00022786"/>
    </source>
</evidence>
<dbReference type="SUPFAM" id="SSF57850">
    <property type="entry name" value="RING/U-box"/>
    <property type="match status" value="1"/>
</dbReference>
<dbReference type="HOGENOM" id="CLU_1838583_0_0_1"/>
<feature type="compositionally biased region" description="Basic and acidic residues" evidence="13">
    <location>
        <begin position="31"/>
        <end position="40"/>
    </location>
</feature>
<evidence type="ECO:0000256" key="1">
    <source>
        <dbReference type="ARBA" id="ARBA00004167"/>
    </source>
</evidence>
<evidence type="ECO:0000256" key="8">
    <source>
        <dbReference type="ARBA" id="ARBA00022833"/>
    </source>
</evidence>